<reference evidence="1 2" key="1">
    <citation type="journal article" date="2016" name="Front. Microbiol.">
        <title>Comprehensive Phylogenetic Analysis of Bovine Non-aureus Staphylococci Species Based on Whole-Genome Sequencing.</title>
        <authorList>
            <person name="Naushad S."/>
            <person name="Barkema H.W."/>
            <person name="Luby C."/>
            <person name="Condas L.A."/>
            <person name="Nobrega D.B."/>
            <person name="Carson D.A."/>
            <person name="De Buck J."/>
        </authorList>
    </citation>
    <scope>NUCLEOTIDE SEQUENCE [LARGE SCALE GENOMIC DNA]</scope>
    <source>
        <strain evidence="1 2">SNUC 1349</strain>
    </source>
</reference>
<comment type="caution">
    <text evidence="1">The sequence shown here is derived from an EMBL/GenBank/DDBJ whole genome shotgun (WGS) entry which is preliminary data.</text>
</comment>
<evidence type="ECO:0000313" key="1">
    <source>
        <dbReference type="EMBL" id="RIM90664.1"/>
    </source>
</evidence>
<protein>
    <submittedName>
        <fullName evidence="1">Uncharacterized protein</fullName>
    </submittedName>
</protein>
<proteinExistence type="predicted"/>
<dbReference type="Proteomes" id="UP000285579">
    <property type="component" value="Unassembled WGS sequence"/>
</dbReference>
<gene>
    <name evidence="1" type="ORF">BU104_13655</name>
</gene>
<accession>A0AAQ0LVS1</accession>
<dbReference type="RefSeq" id="WP_119555669.1">
    <property type="nucleotide sequence ID" value="NZ_QXUI01000015.1"/>
</dbReference>
<sequence length="178" mass="20784">MSESVCILHDEELYPYGIFTDESELIYKYDNFNKRIKRFTKEDLEVSKIEYFDTFNVDGVQKVICSYGDYVNKVRNQSIKATHDNIQNNILIFVFDFDEITNKPRIIGVFKNVDNLIEQYKIFSEKANIDLDVLQFHAIKTPLNEYRAGGFITLTTCGGMLDRMEDDELKELFNSKVG</sequence>
<dbReference type="EMBL" id="QXUI01000015">
    <property type="protein sequence ID" value="RIM90664.1"/>
    <property type="molecule type" value="Genomic_DNA"/>
</dbReference>
<name>A0AAQ0LVS1_STAXY</name>
<evidence type="ECO:0000313" key="2">
    <source>
        <dbReference type="Proteomes" id="UP000285579"/>
    </source>
</evidence>
<organism evidence="1 2">
    <name type="scientific">Staphylococcus xylosus</name>
    <dbReference type="NCBI Taxonomy" id="1288"/>
    <lineage>
        <taxon>Bacteria</taxon>
        <taxon>Bacillati</taxon>
        <taxon>Bacillota</taxon>
        <taxon>Bacilli</taxon>
        <taxon>Bacillales</taxon>
        <taxon>Staphylococcaceae</taxon>
        <taxon>Staphylococcus</taxon>
    </lineage>
</organism>
<dbReference type="AlphaFoldDB" id="A0AAQ0LVS1"/>